<dbReference type="GO" id="GO:0009424">
    <property type="term" value="C:bacterial-type flagellum hook"/>
    <property type="evidence" value="ECO:0007669"/>
    <property type="project" value="UniProtKB-UniRule"/>
</dbReference>
<evidence type="ECO:0000256" key="3">
    <source>
        <dbReference type="ARBA" id="ARBA00023054"/>
    </source>
</evidence>
<dbReference type="GO" id="GO:0007155">
    <property type="term" value="P:cell adhesion"/>
    <property type="evidence" value="ECO:0007669"/>
    <property type="project" value="InterPro"/>
</dbReference>
<reference evidence="8 9" key="1">
    <citation type="submission" date="2016-12" db="EMBL/GenBank/DDBJ databases">
        <title>Draft genome sequences of strains Salinicola socius SMB35, Salinicola sp. MH3R3-1 and Chromohalobacter sp. SMB17 from the Verkhnekamsk potash mining region of Russia.</title>
        <authorList>
            <person name="Mavrodi D.V."/>
            <person name="Olsson B.E."/>
            <person name="Korsakova E.S."/>
            <person name="Pyankova A."/>
            <person name="Mavrodi O.V."/>
            <person name="Plotnikova E.G."/>
        </authorList>
    </citation>
    <scope>NUCLEOTIDE SEQUENCE [LARGE SCALE GENOMIC DNA]</scope>
    <source>
        <strain evidence="8 9">SMB35</strain>
    </source>
</reference>
<dbReference type="OrthoDB" id="5980200at2"/>
<dbReference type="Proteomes" id="UP000186878">
    <property type="component" value="Unassembled WGS sequence"/>
</dbReference>
<comment type="similarity">
    <text evidence="1 5">Belongs to the FliD family.</text>
</comment>
<evidence type="ECO:0000259" key="6">
    <source>
        <dbReference type="Pfam" id="PF02465"/>
    </source>
</evidence>
<keyword evidence="8" id="KW-0282">Flagellum</keyword>
<dbReference type="Pfam" id="PF07196">
    <property type="entry name" value="Flagellin_IN"/>
    <property type="match status" value="1"/>
</dbReference>
<dbReference type="STRING" id="404433.BTW07_14500"/>
<dbReference type="Pfam" id="PF07195">
    <property type="entry name" value="FliD_C"/>
    <property type="match status" value="1"/>
</dbReference>
<proteinExistence type="inferred from homology"/>
<protein>
    <recommendedName>
        <fullName evidence="5">Flagellar hook-associated protein 2</fullName>
        <shortName evidence="5">HAP2</shortName>
    </recommendedName>
    <alternativeName>
        <fullName evidence="5">Flagellar cap protein</fullName>
    </alternativeName>
</protein>
<keyword evidence="8" id="KW-0966">Cell projection</keyword>
<keyword evidence="3" id="KW-0175">Coiled coil</keyword>
<evidence type="ECO:0000313" key="8">
    <source>
        <dbReference type="EMBL" id="OLO03293.1"/>
    </source>
</evidence>
<dbReference type="PANTHER" id="PTHR30288">
    <property type="entry name" value="FLAGELLAR CAP/ASSEMBLY PROTEIN FLID"/>
    <property type="match status" value="1"/>
</dbReference>
<evidence type="ECO:0000313" key="9">
    <source>
        <dbReference type="Proteomes" id="UP000186878"/>
    </source>
</evidence>
<keyword evidence="8" id="KW-0969">Cilium</keyword>
<feature type="domain" description="Flagellar hook-associated protein 2 N-terminal" evidence="6">
    <location>
        <begin position="11"/>
        <end position="106"/>
    </location>
</feature>
<dbReference type="InterPro" id="IPR010809">
    <property type="entry name" value="FliD_C"/>
</dbReference>
<comment type="subcellular location">
    <subcellularLocation>
        <location evidence="5">Secreted</location>
    </subcellularLocation>
    <subcellularLocation>
        <location evidence="5">Bacterial flagellum</location>
    </subcellularLocation>
</comment>
<evidence type="ECO:0000256" key="5">
    <source>
        <dbReference type="RuleBase" id="RU362066"/>
    </source>
</evidence>
<evidence type="ECO:0000259" key="7">
    <source>
        <dbReference type="Pfam" id="PF07195"/>
    </source>
</evidence>
<dbReference type="InterPro" id="IPR010810">
    <property type="entry name" value="Flagellin_hook_IN_motif"/>
</dbReference>
<feature type="domain" description="Flagellar hook-associated protein 2 C-terminal" evidence="7">
    <location>
        <begin position="222"/>
        <end position="444"/>
    </location>
</feature>
<dbReference type="EMBL" id="MSDO01000022">
    <property type="protein sequence ID" value="OLO03293.1"/>
    <property type="molecule type" value="Genomic_DNA"/>
</dbReference>
<evidence type="ECO:0000256" key="2">
    <source>
        <dbReference type="ARBA" id="ARBA00011255"/>
    </source>
</evidence>
<dbReference type="InterPro" id="IPR003481">
    <property type="entry name" value="FliD_N"/>
</dbReference>
<dbReference type="GO" id="GO:0071973">
    <property type="term" value="P:bacterial-type flagellum-dependent cell motility"/>
    <property type="evidence" value="ECO:0007669"/>
    <property type="project" value="TreeGrafter"/>
</dbReference>
<dbReference type="Pfam" id="PF02465">
    <property type="entry name" value="FliD_N"/>
    <property type="match status" value="1"/>
</dbReference>
<evidence type="ECO:0000256" key="4">
    <source>
        <dbReference type="ARBA" id="ARBA00023143"/>
    </source>
</evidence>
<comment type="function">
    <text evidence="5">Required for morphogenesis and for the elongation of the flagellar filament by facilitating polymerization of the flagellin monomers at the tip of growing filament. Forms a capping structure, which prevents flagellin subunits (transported through the central channel of the flagellum) from leaking out without polymerization at the distal end.</text>
</comment>
<organism evidence="8 9">
    <name type="scientific">Salinicola socius</name>
    <dbReference type="NCBI Taxonomy" id="404433"/>
    <lineage>
        <taxon>Bacteria</taxon>
        <taxon>Pseudomonadati</taxon>
        <taxon>Pseudomonadota</taxon>
        <taxon>Gammaproteobacteria</taxon>
        <taxon>Oceanospirillales</taxon>
        <taxon>Halomonadaceae</taxon>
        <taxon>Salinicola</taxon>
    </lineage>
</organism>
<dbReference type="PANTHER" id="PTHR30288:SF0">
    <property type="entry name" value="FLAGELLAR HOOK-ASSOCIATED PROTEIN 2"/>
    <property type="match status" value="1"/>
</dbReference>
<keyword evidence="5" id="KW-0964">Secreted</keyword>
<evidence type="ECO:0000256" key="1">
    <source>
        <dbReference type="ARBA" id="ARBA00009764"/>
    </source>
</evidence>
<comment type="subunit">
    <text evidence="2 5">Homopentamer.</text>
</comment>
<sequence>MATISSLGIGSGLDLSGLLDDLEDAEKEKLTPIVSQQQSYKTKLSAFGALESSLNALRDAATALSDPETFTAVTSSMTGDSVTASTTGDAVTGRYQVSVSQLAQAQSLASGGHASKEDSLAMAGTLSISVGSDSFDVDVADGDSLEDLRDAINAQKGGVTASIVNDGSDTPYRLVLSSDATGTDSQITIDGDSDALDSAFGFNSTATGGGAGTDGMTETVAAQDAELEVNGISITSQSNTVEGALEGVTFNLTSTTEGAETLNVSKDTESMTKAVKTFVDAYNSFQSTSDSLTSYDSESDTAGVLLGNSTMRSIESRLRSVLSYSDSEGTFSMLSDMGIERQLDGTLKIDDDKLSDAIKSDSDAVSKFFAGTDGKSGLVASIDDTMGAILDDGGLLQTAMDGIDTTLSQLGDRYTRMQDSIDATVARYRTQFASLDSLVSQMNSTSSYLTQQFDALSAQTKK</sequence>
<accession>A0A1Q8SPD2</accession>
<dbReference type="InterPro" id="IPR040026">
    <property type="entry name" value="FliD"/>
</dbReference>
<keyword evidence="9" id="KW-1185">Reference proteome</keyword>
<dbReference type="GO" id="GO:0005576">
    <property type="term" value="C:extracellular region"/>
    <property type="evidence" value="ECO:0007669"/>
    <property type="project" value="UniProtKB-SubCell"/>
</dbReference>
<comment type="caution">
    <text evidence="8">The sequence shown here is derived from an EMBL/GenBank/DDBJ whole genome shotgun (WGS) entry which is preliminary data.</text>
</comment>
<keyword evidence="4 5" id="KW-0975">Bacterial flagellum</keyword>
<gene>
    <name evidence="8" type="ORF">BTW07_14500</name>
</gene>
<dbReference type="NCBIfam" id="NF005955">
    <property type="entry name" value="PRK08032.1"/>
    <property type="match status" value="1"/>
</dbReference>
<name>A0A1Q8SPD2_9GAMM</name>
<dbReference type="RefSeq" id="WP_075570895.1">
    <property type="nucleotide sequence ID" value="NZ_MSDO01000022.1"/>
</dbReference>
<dbReference type="AlphaFoldDB" id="A0A1Q8SPD2"/>
<dbReference type="GO" id="GO:0009421">
    <property type="term" value="C:bacterial-type flagellum filament cap"/>
    <property type="evidence" value="ECO:0007669"/>
    <property type="project" value="InterPro"/>
</dbReference>